<dbReference type="EMBL" id="FTPS01000001">
    <property type="protein sequence ID" value="SIT75042.1"/>
    <property type="molecule type" value="Genomic_DNA"/>
</dbReference>
<evidence type="ECO:0000313" key="3">
    <source>
        <dbReference type="Proteomes" id="UP000192455"/>
    </source>
</evidence>
<gene>
    <name evidence="2" type="ORF">SAMN05421849_0258</name>
</gene>
<keyword evidence="3" id="KW-1185">Reference proteome</keyword>
<dbReference type="AlphaFoldDB" id="A0A1R3WAL4"/>
<name>A0A1R3WAL4_9RHOB</name>
<evidence type="ECO:0000259" key="1">
    <source>
        <dbReference type="Pfam" id="PF04230"/>
    </source>
</evidence>
<feature type="domain" description="Polysaccharide pyruvyl transferase" evidence="1">
    <location>
        <begin position="42"/>
        <end position="188"/>
    </location>
</feature>
<accession>A0A1R3WAL4</accession>
<dbReference type="STRING" id="515897.SAMN05421849_0258"/>
<protein>
    <submittedName>
        <fullName evidence="2">Succinoglycan biosynthesis protein ExoV</fullName>
    </submittedName>
</protein>
<organism evidence="2 3">
    <name type="scientific">Pontibaca methylaminivorans</name>
    <dbReference type="NCBI Taxonomy" id="515897"/>
    <lineage>
        <taxon>Bacteria</taxon>
        <taxon>Pseudomonadati</taxon>
        <taxon>Pseudomonadota</taxon>
        <taxon>Alphaproteobacteria</taxon>
        <taxon>Rhodobacterales</taxon>
        <taxon>Roseobacteraceae</taxon>
        <taxon>Pontibaca</taxon>
    </lineage>
</organism>
<dbReference type="Proteomes" id="UP000192455">
    <property type="component" value="Unassembled WGS sequence"/>
</dbReference>
<dbReference type="RefSeq" id="WP_076646554.1">
    <property type="nucleotide sequence ID" value="NZ_FTPS01000001.1"/>
</dbReference>
<evidence type="ECO:0000313" key="2">
    <source>
        <dbReference type="EMBL" id="SIT75042.1"/>
    </source>
</evidence>
<dbReference type="Pfam" id="PF04230">
    <property type="entry name" value="PS_pyruv_trans"/>
    <property type="match status" value="1"/>
</dbReference>
<dbReference type="InterPro" id="IPR007345">
    <property type="entry name" value="Polysacch_pyruvyl_Trfase"/>
</dbReference>
<proteinExistence type="predicted"/>
<sequence>MYFSCKEGNFGDDLNAWIWDRLIPGWREWDDDVTLFGVGTLINDQSVARYERKRVLVLGTGVGYGRAPPKRIPAGWDIRALRGPNSARRLGLDEGIGLIDPAVLCAGFAEFDNPARSDRPVFVPHHGSVGLHDWGRTCRKFNIDYVSPRMDAMQVITSVAQAPLVIAESMHAAIFAEAFRIPWIPISIGRQFNAAKWGDVFESTCLAPRFHAFSPGIDRLERELFMPRLRRYQRGFWHLVRRLRVENDLARIIEAQPLLGNGAELERRKLAYRRILNDARRCYA</sequence>
<reference evidence="2 3" key="1">
    <citation type="submission" date="2017-01" db="EMBL/GenBank/DDBJ databases">
        <authorList>
            <person name="Mah S.A."/>
            <person name="Swanson W.J."/>
            <person name="Moy G.W."/>
            <person name="Vacquier V.D."/>
        </authorList>
    </citation>
    <scope>NUCLEOTIDE SEQUENCE [LARGE SCALE GENOMIC DNA]</scope>
    <source>
        <strain evidence="2 3">DSM 21219</strain>
    </source>
</reference>